<sequence>MEQLNSRIKATEETVRDLTRSLEFSQAEVKDLQSQVSELMKRDNSNKDIIETLKRKICELEQRSNYQKDYNRRCNLRISGVPEQQGVETWEVTANTVKKLLQDKLQLPSMQIERAHRTGQASHVTGRPRTIVARFERYGDREAVFRNAKKLRGTNIFINDDLCPASLELRKIQMPQLKQAKEDGMIAFFRHTKLIIREKNEAGGVAEPVSRVGGDIESTVRQSLPASAGGRLSAAAAARDGNGGGAAAVVDSVYGAGVDGGAAAPVSVTGVAMSPAGGVLSPGRRYAAAASAVYRGASGVGEGATLSPAKNLRNKKK</sequence>
<proteinExistence type="predicted"/>
<dbReference type="PANTHER" id="PTHR11505">
    <property type="entry name" value="L1 TRANSPOSABLE ELEMENT-RELATED"/>
    <property type="match status" value="1"/>
</dbReference>
<dbReference type="InterPro" id="IPR004244">
    <property type="entry name" value="Transposase_22"/>
</dbReference>
<feature type="coiled-coil region" evidence="1">
    <location>
        <begin position="1"/>
        <end position="42"/>
    </location>
</feature>
<name>A0AAE1Q4R5_9EUCA</name>
<accession>A0AAE1Q4R5</accession>
<protein>
    <submittedName>
        <fullName evidence="2">Uncharacterized protein</fullName>
    </submittedName>
</protein>
<evidence type="ECO:0000313" key="2">
    <source>
        <dbReference type="EMBL" id="KAK4319616.1"/>
    </source>
</evidence>
<keyword evidence="3" id="KW-1185">Reference proteome</keyword>
<evidence type="ECO:0000256" key="1">
    <source>
        <dbReference type="SAM" id="Coils"/>
    </source>
</evidence>
<organism evidence="2 3">
    <name type="scientific">Petrolisthes manimaculis</name>
    <dbReference type="NCBI Taxonomy" id="1843537"/>
    <lineage>
        <taxon>Eukaryota</taxon>
        <taxon>Metazoa</taxon>
        <taxon>Ecdysozoa</taxon>
        <taxon>Arthropoda</taxon>
        <taxon>Crustacea</taxon>
        <taxon>Multicrustacea</taxon>
        <taxon>Malacostraca</taxon>
        <taxon>Eumalacostraca</taxon>
        <taxon>Eucarida</taxon>
        <taxon>Decapoda</taxon>
        <taxon>Pleocyemata</taxon>
        <taxon>Anomura</taxon>
        <taxon>Galatheoidea</taxon>
        <taxon>Porcellanidae</taxon>
        <taxon>Petrolisthes</taxon>
    </lineage>
</organism>
<dbReference type="AlphaFoldDB" id="A0AAE1Q4R5"/>
<evidence type="ECO:0000313" key="3">
    <source>
        <dbReference type="Proteomes" id="UP001292094"/>
    </source>
</evidence>
<dbReference type="Gene3D" id="3.30.70.1820">
    <property type="entry name" value="L1 transposable element, RRM domain"/>
    <property type="match status" value="1"/>
</dbReference>
<dbReference type="EMBL" id="JAWZYT010000739">
    <property type="protein sequence ID" value="KAK4319616.1"/>
    <property type="molecule type" value="Genomic_DNA"/>
</dbReference>
<dbReference type="Proteomes" id="UP001292094">
    <property type="component" value="Unassembled WGS sequence"/>
</dbReference>
<keyword evidence="1" id="KW-0175">Coiled coil</keyword>
<gene>
    <name evidence="2" type="ORF">Pmani_009472</name>
</gene>
<comment type="caution">
    <text evidence="2">The sequence shown here is derived from an EMBL/GenBank/DDBJ whole genome shotgun (WGS) entry which is preliminary data.</text>
</comment>
<reference evidence="2" key="1">
    <citation type="submission" date="2023-11" db="EMBL/GenBank/DDBJ databases">
        <title>Genome assemblies of two species of porcelain crab, Petrolisthes cinctipes and Petrolisthes manimaculis (Anomura: Porcellanidae).</title>
        <authorList>
            <person name="Angst P."/>
        </authorList>
    </citation>
    <scope>NUCLEOTIDE SEQUENCE</scope>
    <source>
        <strain evidence="2">PB745_02</strain>
        <tissue evidence="2">Gill</tissue>
    </source>
</reference>